<protein>
    <submittedName>
        <fullName evidence="2">Uncharacterized protein</fullName>
    </submittedName>
</protein>
<dbReference type="EMBL" id="CM029052">
    <property type="protein sequence ID" value="KAG2557293.1"/>
    <property type="molecule type" value="Genomic_DNA"/>
</dbReference>
<keyword evidence="1" id="KW-0472">Membrane</keyword>
<gene>
    <name evidence="2" type="ORF">PVAP13_8NG247901</name>
</gene>
<feature type="transmembrane region" description="Helical" evidence="1">
    <location>
        <begin position="12"/>
        <end position="28"/>
    </location>
</feature>
<keyword evidence="3" id="KW-1185">Reference proteome</keyword>
<keyword evidence="1" id="KW-0812">Transmembrane</keyword>
<dbReference type="Proteomes" id="UP000823388">
    <property type="component" value="Chromosome 8N"/>
</dbReference>
<evidence type="ECO:0000313" key="2">
    <source>
        <dbReference type="EMBL" id="KAG2557293.1"/>
    </source>
</evidence>
<evidence type="ECO:0000313" key="3">
    <source>
        <dbReference type="Proteomes" id="UP000823388"/>
    </source>
</evidence>
<reference evidence="2" key="1">
    <citation type="submission" date="2020-05" db="EMBL/GenBank/DDBJ databases">
        <title>WGS assembly of Panicum virgatum.</title>
        <authorList>
            <person name="Lovell J.T."/>
            <person name="Jenkins J."/>
            <person name="Shu S."/>
            <person name="Juenger T.E."/>
            <person name="Schmutz J."/>
        </authorList>
    </citation>
    <scope>NUCLEOTIDE SEQUENCE</scope>
    <source>
        <strain evidence="2">AP13</strain>
    </source>
</reference>
<accession>A0A8T0P6A5</accession>
<keyword evidence="1" id="KW-1133">Transmembrane helix</keyword>
<proteinExistence type="predicted"/>
<organism evidence="2 3">
    <name type="scientific">Panicum virgatum</name>
    <name type="common">Blackwell switchgrass</name>
    <dbReference type="NCBI Taxonomy" id="38727"/>
    <lineage>
        <taxon>Eukaryota</taxon>
        <taxon>Viridiplantae</taxon>
        <taxon>Streptophyta</taxon>
        <taxon>Embryophyta</taxon>
        <taxon>Tracheophyta</taxon>
        <taxon>Spermatophyta</taxon>
        <taxon>Magnoliopsida</taxon>
        <taxon>Liliopsida</taxon>
        <taxon>Poales</taxon>
        <taxon>Poaceae</taxon>
        <taxon>PACMAD clade</taxon>
        <taxon>Panicoideae</taxon>
        <taxon>Panicodae</taxon>
        <taxon>Paniceae</taxon>
        <taxon>Panicinae</taxon>
        <taxon>Panicum</taxon>
        <taxon>Panicum sect. Hiantes</taxon>
    </lineage>
</organism>
<dbReference type="AlphaFoldDB" id="A0A8T0P6A5"/>
<comment type="caution">
    <text evidence="2">The sequence shown here is derived from an EMBL/GenBank/DDBJ whole genome shotgun (WGS) entry which is preliminary data.</text>
</comment>
<evidence type="ECO:0000256" key="1">
    <source>
        <dbReference type="SAM" id="Phobius"/>
    </source>
</evidence>
<sequence length="203" mass="22692">MKNITPVHPARHVFVYIVVLWIWYAVGFNKKSMACCISLIQSMTLSCMDTDMMMSRCTTGLLHSNLRSSMNLRVPATAISTFLTVSSMLMVVPLHDRYSAVATLIRLKVLLELTRAELTSSVRYLQSRSTQPPSHAASSSLLIPWSSHEFVMARPLAASSLQGSMDCDEELPQLLQFLFDAILVVVLFYQGGDDFLENLSCNH</sequence>
<name>A0A8T0P6A5_PANVG</name>